<dbReference type="InterPro" id="IPR054567">
    <property type="entry name" value="NNH7"/>
</dbReference>
<name>A0ABY7ZNJ6_9ACTN</name>
<dbReference type="SMART" id="SM00382">
    <property type="entry name" value="AAA"/>
    <property type="match status" value="1"/>
</dbReference>
<gene>
    <name evidence="2" type="ORF">PVK37_29270</name>
</gene>
<dbReference type="SUPFAM" id="SSF52540">
    <property type="entry name" value="P-loop containing nucleoside triphosphate hydrolases"/>
    <property type="match status" value="1"/>
</dbReference>
<dbReference type="EMBL" id="CP118615">
    <property type="protein sequence ID" value="WDZ84480.1"/>
    <property type="molecule type" value="Genomic_DNA"/>
</dbReference>
<dbReference type="Pfam" id="PF22738">
    <property type="entry name" value="NNH7"/>
    <property type="match status" value="1"/>
</dbReference>
<accession>A0ABY7ZNJ6</accession>
<dbReference type="Gene3D" id="3.40.50.300">
    <property type="entry name" value="P-loop containing nucleotide triphosphate hydrolases"/>
    <property type="match status" value="1"/>
</dbReference>
<feature type="domain" description="AAA+ ATPase" evidence="1">
    <location>
        <begin position="337"/>
        <end position="486"/>
    </location>
</feature>
<proteinExistence type="predicted"/>
<evidence type="ECO:0000259" key="1">
    <source>
        <dbReference type="SMART" id="SM00382"/>
    </source>
</evidence>
<dbReference type="Proteomes" id="UP001219605">
    <property type="component" value="Chromosome"/>
</dbReference>
<evidence type="ECO:0000313" key="2">
    <source>
        <dbReference type="EMBL" id="WDZ84480.1"/>
    </source>
</evidence>
<protein>
    <submittedName>
        <fullName evidence="2">ATP-binding protein</fullName>
    </submittedName>
</protein>
<organism evidence="2 3">
    <name type="scientific">Micromonospora cathayae</name>
    <dbReference type="NCBI Taxonomy" id="3028804"/>
    <lineage>
        <taxon>Bacteria</taxon>
        <taxon>Bacillati</taxon>
        <taxon>Actinomycetota</taxon>
        <taxon>Actinomycetes</taxon>
        <taxon>Micromonosporales</taxon>
        <taxon>Micromonosporaceae</taxon>
        <taxon>Micromonospora</taxon>
    </lineage>
</organism>
<dbReference type="RefSeq" id="WP_275031040.1">
    <property type="nucleotide sequence ID" value="NZ_CP118615.1"/>
</dbReference>
<dbReference type="InterPro" id="IPR003593">
    <property type="entry name" value="AAA+_ATPase"/>
</dbReference>
<sequence>MGDVVSYADAVRLLGGERSRYVEAFDKLAGWALVAGSVPVPALLGLFDAKAEFVRLGRDLLRQLTEQRSGLSRYGRTQRLEAAQAVIAVTAFFEVLAEADLPFALADLEIGRNEQLALAGGGAAPLRTAVEQMFRLPARTPGAHLPYPRLRASLADYYREIGSRLARHVTGLAAWERLPGTAQQAFRDLVGNLPSTAVERHRDLLTALAVDFPEVAYWSGLHEHEATRDEVRHLAAGLSDLHRILADLSTGRGPDRQRAALARAHAIKLDRPIVESAEAPDGLLVPLLGEAYVPSRCRVAVLGQGARPSDEQWWADQEVRDDLADLLAGLLTAPTATRAPLLVLGQPGSGKSVLTRVLAAQLPAADFLVVRVPLREVSVEADLQDQIEQAVRHDTGERLDWPALVRAAGDALPVVLLDGFDELLQATGVTQTDYLQRVARFQRREAEQDRPVAVLVTSRTSVADRATPPPETVALRLEPFDEPRIRRWVATWNRANTGPFSRPGVPPLDPDAVLAHPELAEQPLLLLMLALYAAAGHDLRAAGELGRSELYERLLLSFAQREVTKHRPGIDGRERTRATEYELRRLAVVAFGMFNRGVQWITEDDLEADLAGLTFLADETAVTRGSADIRRDPLRSAEIVLGRFFFVYRSQATRDDRRLATYEFLHATFGEYLIARTTALVLRDLTAVATASSLLPDVNDDPLTALLSFATLTDRAPIVTFLTEMCRSWANDRRADATDLLLRLFRTVHDPRPPRRFEAYAPRALSVPARHAVYSANLLVLLLCAAGEIRGRDLYPDAEDPRQPWRGQTLLWQSQLAAEYQGLINAVALDRVDDHTGRDVRLHLATPEWQPPAAVDLRWTYGTRSVARVDWGFSTLRRSANFECWERGQDLLLHALEPVAVLSPLGFISVGRAGWRSELHVLLGMWIGPLAGETVARRYLSVLESAMSDSVTIRRRTQLVTLLLDRLTTDSVIRPLSAALVLGELGQLKHWDMVSACAFLRCCLAFLGRDPQVDTTFANLLDAHSMRVPVDTNPQFELLLAEAHVRLTELDSARYRYRASEIARLTAWLGTARPDMVERLRRLAVPDDELADRRPWRRIPPSAPR</sequence>
<dbReference type="InterPro" id="IPR027417">
    <property type="entry name" value="P-loop_NTPase"/>
</dbReference>
<keyword evidence="2" id="KW-0547">Nucleotide-binding</keyword>
<evidence type="ECO:0000313" key="3">
    <source>
        <dbReference type="Proteomes" id="UP001219605"/>
    </source>
</evidence>
<reference evidence="2 3" key="1">
    <citation type="submission" date="2023-02" db="EMBL/GenBank/DDBJ databases">
        <authorList>
            <person name="Mo P."/>
        </authorList>
    </citation>
    <scope>NUCLEOTIDE SEQUENCE [LARGE SCALE GENOMIC DNA]</scope>
    <source>
        <strain evidence="2 3">HUAS 3</strain>
    </source>
</reference>
<keyword evidence="3" id="KW-1185">Reference proteome</keyword>
<dbReference type="GO" id="GO:0005524">
    <property type="term" value="F:ATP binding"/>
    <property type="evidence" value="ECO:0007669"/>
    <property type="project" value="UniProtKB-KW"/>
</dbReference>
<keyword evidence="2" id="KW-0067">ATP-binding</keyword>